<proteinExistence type="predicted"/>
<feature type="compositionally biased region" description="Basic and acidic residues" evidence="1">
    <location>
        <begin position="1195"/>
        <end position="1204"/>
    </location>
</feature>
<feature type="region of interest" description="Disordered" evidence="1">
    <location>
        <begin position="865"/>
        <end position="987"/>
    </location>
</feature>
<reference evidence="2 3" key="1">
    <citation type="submission" date="2014-05" db="EMBL/GenBank/DDBJ databases">
        <authorList>
            <person name="Sibley D."/>
            <person name="Venepally P."/>
            <person name="Karamycheva S."/>
            <person name="Hadjithomas M."/>
            <person name="Khan A."/>
            <person name="Brunk B."/>
            <person name="Roos D."/>
            <person name="Caler E."/>
            <person name="Lorenzi H."/>
        </authorList>
    </citation>
    <scope>NUCLEOTIDE SEQUENCE [LARGE SCALE GENOMIC DNA]</scope>
    <source>
        <strain evidence="2 3">RUB</strain>
    </source>
</reference>
<feature type="compositionally biased region" description="Basic residues" evidence="1">
    <location>
        <begin position="925"/>
        <end position="936"/>
    </location>
</feature>
<feature type="non-terminal residue" evidence="2">
    <location>
        <position position="1450"/>
    </location>
</feature>
<feature type="region of interest" description="Disordered" evidence="1">
    <location>
        <begin position="606"/>
        <end position="628"/>
    </location>
</feature>
<feature type="region of interest" description="Disordered" evidence="1">
    <location>
        <begin position="713"/>
        <end position="806"/>
    </location>
</feature>
<dbReference type="EMBL" id="AFYV02002608">
    <property type="protein sequence ID" value="KFG58180.1"/>
    <property type="molecule type" value="Genomic_DNA"/>
</dbReference>
<feature type="compositionally biased region" description="Basic and acidic residues" evidence="1">
    <location>
        <begin position="318"/>
        <end position="338"/>
    </location>
</feature>
<feature type="compositionally biased region" description="Low complexity" evidence="1">
    <location>
        <begin position="892"/>
        <end position="909"/>
    </location>
</feature>
<feature type="compositionally biased region" description="Low complexity" evidence="1">
    <location>
        <begin position="1340"/>
        <end position="1350"/>
    </location>
</feature>
<feature type="region of interest" description="Disordered" evidence="1">
    <location>
        <begin position="208"/>
        <end position="239"/>
    </location>
</feature>
<comment type="caution">
    <text evidence="2">The sequence shown here is derived from an EMBL/GenBank/DDBJ whole genome shotgun (WGS) entry which is preliminary data.</text>
</comment>
<feature type="compositionally biased region" description="Basic and acidic residues" evidence="1">
    <location>
        <begin position="1144"/>
        <end position="1163"/>
    </location>
</feature>
<feature type="compositionally biased region" description="Low complexity" evidence="1">
    <location>
        <begin position="739"/>
        <end position="750"/>
    </location>
</feature>
<feature type="compositionally biased region" description="Basic and acidic residues" evidence="1">
    <location>
        <begin position="882"/>
        <end position="891"/>
    </location>
</feature>
<feature type="compositionally biased region" description="Acidic residues" evidence="1">
    <location>
        <begin position="1116"/>
        <end position="1125"/>
    </location>
</feature>
<name>A0A086LNG2_TOXGO</name>
<feature type="compositionally biased region" description="Low complexity" evidence="1">
    <location>
        <begin position="1418"/>
        <end position="1450"/>
    </location>
</feature>
<evidence type="ECO:0000313" key="3">
    <source>
        <dbReference type="Proteomes" id="UP000028834"/>
    </source>
</evidence>
<feature type="region of interest" description="Disordered" evidence="1">
    <location>
        <begin position="1"/>
        <end position="108"/>
    </location>
</feature>
<accession>A0A086LNG2</accession>
<evidence type="ECO:0000313" key="2">
    <source>
        <dbReference type="EMBL" id="KFG58180.1"/>
    </source>
</evidence>
<gene>
    <name evidence="2" type="ORF">TGRUB_223880B</name>
</gene>
<organism evidence="2 3">
    <name type="scientific">Toxoplasma gondii RUB</name>
    <dbReference type="NCBI Taxonomy" id="935652"/>
    <lineage>
        <taxon>Eukaryota</taxon>
        <taxon>Sar</taxon>
        <taxon>Alveolata</taxon>
        <taxon>Apicomplexa</taxon>
        <taxon>Conoidasida</taxon>
        <taxon>Coccidia</taxon>
        <taxon>Eucoccidiorida</taxon>
        <taxon>Eimeriorina</taxon>
        <taxon>Sarcocystidae</taxon>
        <taxon>Toxoplasma</taxon>
    </lineage>
</organism>
<feature type="compositionally biased region" description="Low complexity" evidence="1">
    <location>
        <begin position="1372"/>
        <end position="1383"/>
    </location>
</feature>
<evidence type="ECO:0000256" key="1">
    <source>
        <dbReference type="SAM" id="MobiDB-lite"/>
    </source>
</evidence>
<feature type="compositionally biased region" description="Basic and acidic residues" evidence="1">
    <location>
        <begin position="350"/>
        <end position="360"/>
    </location>
</feature>
<sequence>MGCVAFFGRRSTSRETEQKEPLASSHSSSPLQHEAPPAAQSPRERAERPGCRPGVHVSPPAGAFAEDLEQAGALDPDAGALRPAADSSRSSGISSFDLADPQRQNGEREAVRGSFFSTGENACGGCFSSSLSSHTAEDPNGDIADALERGEAKAMGMKKPPRDEALVAAEGTPYKDLVSETEWARVLNLFRRAFCEIGLLLPVCRQPPAPGTPEDEPLSEGLNQGLGPGGQFHSPEDGRSVSGALEAYVSPGGPMPALALPPASTRAVGQPSGSAGIPGPEHEGGTSGQGNRGPALSRRGPLQELWDVISGRRQAEELRAAEPAEPHVRGAGEDRGLSRETAGGSALVYDGERGETEAGARGETAPSAAETNVGRAQEAGTRGGAEVERRTRITTFYRPEEREFRQAEAVATAARAGIPVEFLQLLPPEPPRLAPTISCVGRCLSPVAETERHAALVDATAIAALDSGSCVAAAMAGVAARAVECGEEEPLLSEVPLSPPNVRSLQYFASFQRKARRDPFARSSDGFADLFAQEEDDVEAPIVLAPLGACSLRGQRFTRCAGISGGRFRDSCGRGGLCVGQQLVALGDSAAAPLLPLGGPWIGSTASPRHNRRGSLSSNSSSQSSGSAGVVGRQAALAAVCSRTVLRRLPPISDLQPGWILRIHALGRRAPSAGGRWAVIGRTRRCAGARPGESSQSLWESLSSLWGRVDRDGHGPAEVCSGRRPLTEKPPADSGPQESSLGDSLVSASSPAAGRRQATQEDASPFGRKRATTGDLGNKNLPPSDGSDTRGDSGAGADSEEVEELREAEDLFLDVQRLKRRRRRQILESLWLNEALEGPPVFGLRWRPCTISRSRRRGLLGLFQGKAPGKRWGAGPSDSDETASRVHRSDASFHSTVLRSSSRSSTETSGVFISGREAEAAGGRRGSRRRRRRRRTTSLSHLASTAPPAEGLPETPTMEASSGRWGRRDRPGRQSARSAHGRFGGDRGPINPLALEARALLLQAQMRGVLGRSLGAGSAGTPAGATGAAARRLAAMAVRGLGAGRGAGGSVEARYLSLARIAFLSAGRWQALPTAEALRGWREEEAGVAGEEEDDSDEDEDEVEDDLEEVMRALDGEDELGDPEENAPLAPTEDRAASAASIRRASEEHRVHELSRRASDRHASAPFLGSSRWHSSPYGRSGRRQGDRSGFLSVRGEERRREEQVQNSRAGGQQRASRHQRGPEREGDAGSAPAGSGTGDRSSDSADQCDNPSAGGDEETRRGRGDTPTSVAGLVMMLMRDRGATGTRGTDQPPTAAAETGRQGLVGEGGDDGGARWRGGSGRTSMALGSAPEMAQTIEAAVSHSVAAASEPDTSVPGSEAPGGPYASQGNPSLSAFSSSLPSSVPPPPPLLAPADTSSGTASEQASADEPVSTRGTSAAVGGDRGRVGASSGSDLVAAASAAQASSQDA</sequence>
<feature type="compositionally biased region" description="Polar residues" evidence="1">
    <location>
        <begin position="1205"/>
        <end position="1215"/>
    </location>
</feature>
<feature type="region of interest" description="Disordered" evidence="1">
    <location>
        <begin position="256"/>
        <end position="300"/>
    </location>
</feature>
<feature type="region of interest" description="Disordered" evidence="1">
    <location>
        <begin position="318"/>
        <end position="388"/>
    </location>
</feature>
<feature type="region of interest" description="Disordered" evidence="1">
    <location>
        <begin position="1084"/>
        <end position="1450"/>
    </location>
</feature>
<feature type="compositionally biased region" description="Low complexity" evidence="1">
    <location>
        <begin position="614"/>
        <end position="628"/>
    </location>
</feature>
<protein>
    <submittedName>
        <fullName evidence="2">Zinc finger, C3HC4 type (RING finger) domain-containing protein</fullName>
    </submittedName>
</protein>
<dbReference type="VEuPathDB" id="ToxoDB:TGRUB_223880B"/>
<dbReference type="OrthoDB" id="1933281at2759"/>
<dbReference type="Proteomes" id="UP000028834">
    <property type="component" value="Unassembled WGS sequence"/>
</dbReference>
<feature type="compositionally biased region" description="Acidic residues" evidence="1">
    <location>
        <begin position="1090"/>
        <end position="1108"/>
    </location>
</feature>